<name>A0AAE0J2U0_9PEZI</name>
<evidence type="ECO:0000313" key="4">
    <source>
        <dbReference type="Proteomes" id="UP001286456"/>
    </source>
</evidence>
<gene>
    <name evidence="3" type="ORF">B0T19DRAFT_405815</name>
</gene>
<keyword evidence="4" id="KW-1185">Reference proteome</keyword>
<feature type="compositionally biased region" description="Basic and acidic residues" evidence="1">
    <location>
        <begin position="32"/>
        <end position="45"/>
    </location>
</feature>
<evidence type="ECO:0000256" key="1">
    <source>
        <dbReference type="SAM" id="MobiDB-lite"/>
    </source>
</evidence>
<feature type="region of interest" description="Disordered" evidence="1">
    <location>
        <begin position="32"/>
        <end position="56"/>
    </location>
</feature>
<keyword evidence="2" id="KW-0732">Signal</keyword>
<evidence type="ECO:0000313" key="3">
    <source>
        <dbReference type="EMBL" id="KAK3335211.1"/>
    </source>
</evidence>
<sequence>MACCLVLGHAMLCFFFWGGVARPISVDIRHRDPQQGEGWQTDRRPLSRTKGNQVPLAHETRTKLPASNRTSRWQMGASRQKFRPPLLQKNCAPNSCVPHPKRWRDKGSNRRLLGLLVLLRATSRHALAPTCDRNRFRWAKPLE</sequence>
<dbReference type="EMBL" id="JAUEPO010000001">
    <property type="protein sequence ID" value="KAK3335211.1"/>
    <property type="molecule type" value="Genomic_DNA"/>
</dbReference>
<evidence type="ECO:0008006" key="5">
    <source>
        <dbReference type="Google" id="ProtNLM"/>
    </source>
</evidence>
<dbReference type="Proteomes" id="UP001286456">
    <property type="component" value="Unassembled WGS sequence"/>
</dbReference>
<reference evidence="3" key="2">
    <citation type="submission" date="2023-06" db="EMBL/GenBank/DDBJ databases">
        <authorList>
            <consortium name="Lawrence Berkeley National Laboratory"/>
            <person name="Haridas S."/>
            <person name="Hensen N."/>
            <person name="Bonometti L."/>
            <person name="Westerberg I."/>
            <person name="Brannstrom I.O."/>
            <person name="Guillou S."/>
            <person name="Cros-Aarteil S."/>
            <person name="Calhoun S."/>
            <person name="Kuo A."/>
            <person name="Mondo S."/>
            <person name="Pangilinan J."/>
            <person name="Riley R."/>
            <person name="Labutti K."/>
            <person name="Andreopoulos B."/>
            <person name="Lipzen A."/>
            <person name="Chen C."/>
            <person name="Yanf M."/>
            <person name="Daum C."/>
            <person name="Ng V."/>
            <person name="Clum A."/>
            <person name="Steindorff A."/>
            <person name="Ohm R."/>
            <person name="Martin F."/>
            <person name="Silar P."/>
            <person name="Natvig D."/>
            <person name="Lalanne C."/>
            <person name="Gautier V."/>
            <person name="Ament-Velasquez S.L."/>
            <person name="Kruys A."/>
            <person name="Hutchinson M.I."/>
            <person name="Powell A.J."/>
            <person name="Barry K."/>
            <person name="Miller A.N."/>
            <person name="Grigoriev I.V."/>
            <person name="Debuchy R."/>
            <person name="Gladieux P."/>
            <person name="Thoren M.H."/>
            <person name="Johannesson H."/>
        </authorList>
    </citation>
    <scope>NUCLEOTIDE SEQUENCE</scope>
    <source>
        <strain evidence="3">SMH4131-1</strain>
    </source>
</reference>
<feature type="signal peptide" evidence="2">
    <location>
        <begin position="1"/>
        <end position="21"/>
    </location>
</feature>
<dbReference type="AlphaFoldDB" id="A0AAE0J2U0"/>
<comment type="caution">
    <text evidence="3">The sequence shown here is derived from an EMBL/GenBank/DDBJ whole genome shotgun (WGS) entry which is preliminary data.</text>
</comment>
<protein>
    <recommendedName>
        <fullName evidence="5">Secreted protein</fullName>
    </recommendedName>
</protein>
<feature type="chain" id="PRO_5042181987" description="Secreted protein" evidence="2">
    <location>
        <begin position="22"/>
        <end position="143"/>
    </location>
</feature>
<reference evidence="3" key="1">
    <citation type="journal article" date="2023" name="Mol. Phylogenet. Evol.">
        <title>Genome-scale phylogeny and comparative genomics of the fungal order Sordariales.</title>
        <authorList>
            <person name="Hensen N."/>
            <person name="Bonometti L."/>
            <person name="Westerberg I."/>
            <person name="Brannstrom I.O."/>
            <person name="Guillou S."/>
            <person name="Cros-Aarteil S."/>
            <person name="Calhoun S."/>
            <person name="Haridas S."/>
            <person name="Kuo A."/>
            <person name="Mondo S."/>
            <person name="Pangilinan J."/>
            <person name="Riley R."/>
            <person name="LaButti K."/>
            <person name="Andreopoulos B."/>
            <person name="Lipzen A."/>
            <person name="Chen C."/>
            <person name="Yan M."/>
            <person name="Daum C."/>
            <person name="Ng V."/>
            <person name="Clum A."/>
            <person name="Steindorff A."/>
            <person name="Ohm R.A."/>
            <person name="Martin F."/>
            <person name="Silar P."/>
            <person name="Natvig D.O."/>
            <person name="Lalanne C."/>
            <person name="Gautier V."/>
            <person name="Ament-Velasquez S.L."/>
            <person name="Kruys A."/>
            <person name="Hutchinson M.I."/>
            <person name="Powell A.J."/>
            <person name="Barry K."/>
            <person name="Miller A.N."/>
            <person name="Grigoriev I.V."/>
            <person name="Debuchy R."/>
            <person name="Gladieux P."/>
            <person name="Hiltunen Thoren M."/>
            <person name="Johannesson H."/>
        </authorList>
    </citation>
    <scope>NUCLEOTIDE SEQUENCE</scope>
    <source>
        <strain evidence="3">SMH4131-1</strain>
    </source>
</reference>
<proteinExistence type="predicted"/>
<organism evidence="3 4">
    <name type="scientific">Cercophora scortea</name>
    <dbReference type="NCBI Taxonomy" id="314031"/>
    <lineage>
        <taxon>Eukaryota</taxon>
        <taxon>Fungi</taxon>
        <taxon>Dikarya</taxon>
        <taxon>Ascomycota</taxon>
        <taxon>Pezizomycotina</taxon>
        <taxon>Sordariomycetes</taxon>
        <taxon>Sordariomycetidae</taxon>
        <taxon>Sordariales</taxon>
        <taxon>Lasiosphaeriaceae</taxon>
        <taxon>Cercophora</taxon>
    </lineage>
</organism>
<accession>A0AAE0J2U0</accession>
<evidence type="ECO:0000256" key="2">
    <source>
        <dbReference type="SAM" id="SignalP"/>
    </source>
</evidence>